<name>A0AAV4R2R7_CAEEX</name>
<evidence type="ECO:0000313" key="1">
    <source>
        <dbReference type="EMBL" id="GIY14600.1"/>
    </source>
</evidence>
<gene>
    <name evidence="1" type="ORF">CEXT_418091</name>
</gene>
<dbReference type="EMBL" id="BPLR01007113">
    <property type="protein sequence ID" value="GIY14600.1"/>
    <property type="molecule type" value="Genomic_DNA"/>
</dbReference>
<protein>
    <submittedName>
        <fullName evidence="1">Uncharacterized protein</fullName>
    </submittedName>
</protein>
<comment type="caution">
    <text evidence="1">The sequence shown here is derived from an EMBL/GenBank/DDBJ whole genome shotgun (WGS) entry which is preliminary data.</text>
</comment>
<dbReference type="Proteomes" id="UP001054945">
    <property type="component" value="Unassembled WGS sequence"/>
</dbReference>
<proteinExistence type="predicted"/>
<accession>A0AAV4R2R7</accession>
<dbReference type="AlphaFoldDB" id="A0AAV4R2R7"/>
<organism evidence="1 2">
    <name type="scientific">Caerostris extrusa</name>
    <name type="common">Bark spider</name>
    <name type="synonym">Caerostris bankana</name>
    <dbReference type="NCBI Taxonomy" id="172846"/>
    <lineage>
        <taxon>Eukaryota</taxon>
        <taxon>Metazoa</taxon>
        <taxon>Ecdysozoa</taxon>
        <taxon>Arthropoda</taxon>
        <taxon>Chelicerata</taxon>
        <taxon>Arachnida</taxon>
        <taxon>Araneae</taxon>
        <taxon>Araneomorphae</taxon>
        <taxon>Entelegynae</taxon>
        <taxon>Araneoidea</taxon>
        <taxon>Araneidae</taxon>
        <taxon>Caerostris</taxon>
    </lineage>
</organism>
<keyword evidence="2" id="KW-1185">Reference proteome</keyword>
<evidence type="ECO:0000313" key="2">
    <source>
        <dbReference type="Proteomes" id="UP001054945"/>
    </source>
</evidence>
<sequence>MDGKKQGIILALTSAQMQFRQLRGKMIFVQQVDTRKKCLRKSDQHRMVKSTPFGTSGHFISEMDMFISPFLILSVLQNKWMLSCKYFEARI</sequence>
<reference evidence="1 2" key="1">
    <citation type="submission" date="2021-06" db="EMBL/GenBank/DDBJ databases">
        <title>Caerostris extrusa draft genome.</title>
        <authorList>
            <person name="Kono N."/>
            <person name="Arakawa K."/>
        </authorList>
    </citation>
    <scope>NUCLEOTIDE SEQUENCE [LARGE SCALE GENOMIC DNA]</scope>
</reference>